<dbReference type="Proteomes" id="UP000281553">
    <property type="component" value="Unassembled WGS sequence"/>
</dbReference>
<feature type="compositionally biased region" description="Basic and acidic residues" evidence="2">
    <location>
        <begin position="7"/>
        <end position="25"/>
    </location>
</feature>
<evidence type="ECO:0000256" key="1">
    <source>
        <dbReference type="SAM" id="Coils"/>
    </source>
</evidence>
<reference evidence="3 4" key="1">
    <citation type="submission" date="2018-11" db="EMBL/GenBank/DDBJ databases">
        <authorList>
            <consortium name="Pathogen Informatics"/>
        </authorList>
    </citation>
    <scope>NUCLEOTIDE SEQUENCE [LARGE SCALE GENOMIC DNA]</scope>
</reference>
<dbReference type="AlphaFoldDB" id="A0A3P7LWF1"/>
<accession>A0A3P7LWF1</accession>
<dbReference type="OrthoDB" id="5832575at2759"/>
<feature type="region of interest" description="Disordered" evidence="2">
    <location>
        <begin position="1"/>
        <end position="26"/>
    </location>
</feature>
<keyword evidence="1" id="KW-0175">Coiled coil</keyword>
<gene>
    <name evidence="3" type="ORF">DILT_LOCUS13803</name>
</gene>
<keyword evidence="4" id="KW-1185">Reference proteome</keyword>
<evidence type="ECO:0000256" key="2">
    <source>
        <dbReference type="SAM" id="MobiDB-lite"/>
    </source>
</evidence>
<organism evidence="3 4">
    <name type="scientific">Dibothriocephalus latus</name>
    <name type="common">Fish tapeworm</name>
    <name type="synonym">Diphyllobothrium latum</name>
    <dbReference type="NCBI Taxonomy" id="60516"/>
    <lineage>
        <taxon>Eukaryota</taxon>
        <taxon>Metazoa</taxon>
        <taxon>Spiralia</taxon>
        <taxon>Lophotrochozoa</taxon>
        <taxon>Platyhelminthes</taxon>
        <taxon>Cestoda</taxon>
        <taxon>Eucestoda</taxon>
        <taxon>Diphyllobothriidea</taxon>
        <taxon>Diphyllobothriidae</taxon>
        <taxon>Dibothriocephalus</taxon>
    </lineage>
</organism>
<evidence type="ECO:0000313" key="4">
    <source>
        <dbReference type="Proteomes" id="UP000281553"/>
    </source>
</evidence>
<dbReference type="EMBL" id="UYRU01071674">
    <property type="protein sequence ID" value="VDN21304.1"/>
    <property type="molecule type" value="Genomic_DNA"/>
</dbReference>
<protein>
    <submittedName>
        <fullName evidence="3">Uncharacterized protein</fullName>
    </submittedName>
</protein>
<sequence length="172" mass="20141">MWRQKANKSEEEVNSARKSETEALEKQSLAEQRALKARKSETVINKLRDEIVHLKADLKDSTDMQIRLEKESMRATAMADTVQRLEDIRQRQANKIGELMSVLESQQAATARKILQRDENQSVFSEEMQENYKLVDELRKENVDVRKAGFRYSWIGIFRRNVKNILMCFTFG</sequence>
<proteinExistence type="predicted"/>
<feature type="coiled-coil region" evidence="1">
    <location>
        <begin position="37"/>
        <end position="64"/>
    </location>
</feature>
<name>A0A3P7LWF1_DIBLA</name>
<evidence type="ECO:0000313" key="3">
    <source>
        <dbReference type="EMBL" id="VDN21304.1"/>
    </source>
</evidence>